<keyword evidence="2" id="KW-1185">Reference proteome</keyword>
<gene>
    <name evidence="1" type="ORF">PCOR1329_LOCUS78339</name>
</gene>
<accession>A0ABN9XN92</accession>
<dbReference type="EMBL" id="CAUYUJ010020917">
    <property type="protein sequence ID" value="CAK0901370.1"/>
    <property type="molecule type" value="Genomic_DNA"/>
</dbReference>
<dbReference type="Proteomes" id="UP001189429">
    <property type="component" value="Unassembled WGS sequence"/>
</dbReference>
<organism evidence="1 2">
    <name type="scientific">Prorocentrum cordatum</name>
    <dbReference type="NCBI Taxonomy" id="2364126"/>
    <lineage>
        <taxon>Eukaryota</taxon>
        <taxon>Sar</taxon>
        <taxon>Alveolata</taxon>
        <taxon>Dinophyceae</taxon>
        <taxon>Prorocentrales</taxon>
        <taxon>Prorocentraceae</taxon>
        <taxon>Prorocentrum</taxon>
    </lineage>
</organism>
<feature type="non-terminal residue" evidence="1">
    <location>
        <position position="149"/>
    </location>
</feature>
<comment type="caution">
    <text evidence="1">The sequence shown here is derived from an EMBL/GenBank/DDBJ whole genome shotgun (WGS) entry which is preliminary data.</text>
</comment>
<name>A0ABN9XN92_9DINO</name>
<protein>
    <submittedName>
        <fullName evidence="1">Uncharacterized protein</fullName>
    </submittedName>
</protein>
<evidence type="ECO:0000313" key="1">
    <source>
        <dbReference type="EMBL" id="CAK0901370.1"/>
    </source>
</evidence>
<proteinExistence type="predicted"/>
<evidence type="ECO:0000313" key="2">
    <source>
        <dbReference type="Proteomes" id="UP001189429"/>
    </source>
</evidence>
<sequence>MEKVSETRVAAELLPVFHIEKSMICRIDVRVWGSVTLAELPQKLMPATLKLVLKVLALSDSISIEGSTLVLKKWALPPFRGSPQQIQGLAMLNYQRSLLHFVAKGITSSNLLPCLGRPVGMTREVVSMSADMVGQLMNTIDLSAIADRE</sequence>
<reference evidence="1" key="1">
    <citation type="submission" date="2023-10" db="EMBL/GenBank/DDBJ databases">
        <authorList>
            <person name="Chen Y."/>
            <person name="Shah S."/>
            <person name="Dougan E. K."/>
            <person name="Thang M."/>
            <person name="Chan C."/>
        </authorList>
    </citation>
    <scope>NUCLEOTIDE SEQUENCE [LARGE SCALE GENOMIC DNA]</scope>
</reference>